<evidence type="ECO:0000313" key="3">
    <source>
        <dbReference type="Proteomes" id="UP001271792"/>
    </source>
</evidence>
<keyword evidence="1" id="KW-0812">Transmembrane</keyword>
<evidence type="ECO:0000313" key="2">
    <source>
        <dbReference type="EMBL" id="MDX8049927.1"/>
    </source>
</evidence>
<reference evidence="2 3" key="1">
    <citation type="submission" date="2023-11" db="EMBL/GenBank/DDBJ databases">
        <title>Lentzea sokolovensis, sp. nov., Lentzea kristufkii, sp. nov., and Lentzea miocenensis, sp. nov., rare actinobacteria from Sokolov Coal Basin, Miocene lacustrine sediment, Czech Republic.</title>
        <authorList>
            <person name="Lara A."/>
            <person name="Kotroba L."/>
            <person name="Nouioui I."/>
            <person name="Neumann-Schaal M."/>
            <person name="Mast Y."/>
            <person name="Chronakova A."/>
        </authorList>
    </citation>
    <scope>NUCLEOTIDE SEQUENCE [LARGE SCALE GENOMIC DNA]</scope>
    <source>
        <strain evidence="2 3">BCCO 10_0798</strain>
    </source>
</reference>
<protein>
    <submittedName>
        <fullName evidence="2">Uncharacterized protein</fullName>
    </submittedName>
</protein>
<dbReference type="RefSeq" id="WP_319983944.1">
    <property type="nucleotide sequence ID" value="NZ_JAXAVV010000004.1"/>
</dbReference>
<evidence type="ECO:0000256" key="1">
    <source>
        <dbReference type="SAM" id="Phobius"/>
    </source>
</evidence>
<dbReference type="EMBL" id="JAXAVV010000004">
    <property type="protein sequence ID" value="MDX8049927.1"/>
    <property type="molecule type" value="Genomic_DNA"/>
</dbReference>
<comment type="caution">
    <text evidence="2">The sequence shown here is derived from an EMBL/GenBank/DDBJ whole genome shotgun (WGS) entry which is preliminary data.</text>
</comment>
<feature type="transmembrane region" description="Helical" evidence="1">
    <location>
        <begin position="32"/>
        <end position="50"/>
    </location>
</feature>
<sequence>MAKLDLSFDELSPIDLSVAELDRIATPDAGDFITGVSAGAAVSTIFISLLT</sequence>
<proteinExistence type="predicted"/>
<keyword evidence="1" id="KW-1133">Transmembrane helix</keyword>
<gene>
    <name evidence="2" type="ORF">SK571_11090</name>
</gene>
<name>A0ABU4TNS1_9PSEU</name>
<accession>A0ABU4TNS1</accession>
<keyword evidence="1" id="KW-0472">Membrane</keyword>
<keyword evidence="3" id="KW-1185">Reference proteome</keyword>
<organism evidence="2 3">
    <name type="scientific">Lentzea kristufekii</name>
    <dbReference type="NCBI Taxonomy" id="3095430"/>
    <lineage>
        <taxon>Bacteria</taxon>
        <taxon>Bacillati</taxon>
        <taxon>Actinomycetota</taxon>
        <taxon>Actinomycetes</taxon>
        <taxon>Pseudonocardiales</taxon>
        <taxon>Pseudonocardiaceae</taxon>
        <taxon>Lentzea</taxon>
    </lineage>
</organism>
<dbReference type="Proteomes" id="UP001271792">
    <property type="component" value="Unassembled WGS sequence"/>
</dbReference>